<protein>
    <recommendedName>
        <fullName evidence="6">CHORD domain-containing protein</fullName>
    </recommendedName>
</protein>
<feature type="region of interest" description="Disordered" evidence="4">
    <location>
        <begin position="620"/>
        <end position="643"/>
    </location>
</feature>
<comment type="caution">
    <text evidence="7">The sequence shown here is derived from an EMBL/GenBank/DDBJ whole genome shotgun (WGS) entry which is preliminary data.</text>
</comment>
<evidence type="ECO:0000256" key="5">
    <source>
        <dbReference type="SAM" id="SignalP"/>
    </source>
</evidence>
<evidence type="ECO:0000256" key="1">
    <source>
        <dbReference type="ARBA" id="ARBA00022723"/>
    </source>
</evidence>
<feature type="signal peptide" evidence="5">
    <location>
        <begin position="1"/>
        <end position="26"/>
    </location>
</feature>
<dbReference type="InterPro" id="IPR039790">
    <property type="entry name" value="CHRD1"/>
</dbReference>
<feature type="compositionally biased region" description="Low complexity" evidence="4">
    <location>
        <begin position="50"/>
        <end position="65"/>
    </location>
</feature>
<dbReference type="PANTHER" id="PTHR46983">
    <property type="entry name" value="CYSTEINE AND HISTIDINE-RICH DOMAIN-CONTAINING PROTEIN 1"/>
    <property type="match status" value="1"/>
</dbReference>
<evidence type="ECO:0000313" key="7">
    <source>
        <dbReference type="EMBL" id="CAJ1403254.1"/>
    </source>
</evidence>
<proteinExistence type="predicted"/>
<evidence type="ECO:0000256" key="2">
    <source>
        <dbReference type="ARBA" id="ARBA00022737"/>
    </source>
</evidence>
<dbReference type="GO" id="GO:0046872">
    <property type="term" value="F:metal ion binding"/>
    <property type="evidence" value="ECO:0007669"/>
    <property type="project" value="UniProtKB-KW"/>
</dbReference>
<dbReference type="PROSITE" id="PS51401">
    <property type="entry name" value="CHORD"/>
    <property type="match status" value="1"/>
</dbReference>
<dbReference type="Gene3D" id="4.10.1130.20">
    <property type="match status" value="1"/>
</dbReference>
<keyword evidence="1" id="KW-0479">Metal-binding</keyword>
<evidence type="ECO:0000259" key="6">
    <source>
        <dbReference type="PROSITE" id="PS51401"/>
    </source>
</evidence>
<gene>
    <name evidence="7" type="ORF">EVOR1521_LOCUS25971</name>
</gene>
<dbReference type="InterPro" id="IPR007051">
    <property type="entry name" value="CHORD_dom"/>
</dbReference>
<keyword evidence="2" id="KW-0677">Repeat</keyword>
<feature type="chain" id="PRO_5041391338" description="CHORD domain-containing protein" evidence="5">
    <location>
        <begin position="27"/>
        <end position="794"/>
    </location>
</feature>
<name>A0AA36JDU0_9DINO</name>
<organism evidence="7 8">
    <name type="scientific">Effrenium voratum</name>
    <dbReference type="NCBI Taxonomy" id="2562239"/>
    <lineage>
        <taxon>Eukaryota</taxon>
        <taxon>Sar</taxon>
        <taxon>Alveolata</taxon>
        <taxon>Dinophyceae</taxon>
        <taxon>Suessiales</taxon>
        <taxon>Symbiodiniaceae</taxon>
        <taxon>Effrenium</taxon>
    </lineage>
</organism>
<evidence type="ECO:0000256" key="3">
    <source>
        <dbReference type="ARBA" id="ARBA00022833"/>
    </source>
</evidence>
<dbReference type="Gene3D" id="1.25.10.10">
    <property type="entry name" value="Leucine-rich Repeat Variant"/>
    <property type="match status" value="1"/>
</dbReference>
<keyword evidence="5" id="KW-0732">Signal</keyword>
<evidence type="ECO:0000256" key="4">
    <source>
        <dbReference type="SAM" id="MobiDB-lite"/>
    </source>
</evidence>
<dbReference type="PANTHER" id="PTHR46983:SF3">
    <property type="entry name" value="CHPADIPLOID STATE MAINTENANCE PROTEIN CHPA"/>
    <property type="match status" value="1"/>
</dbReference>
<keyword evidence="8" id="KW-1185">Reference proteome</keyword>
<dbReference type="EMBL" id="CAUJNA010003487">
    <property type="protein sequence ID" value="CAJ1403254.1"/>
    <property type="molecule type" value="Genomic_DNA"/>
</dbReference>
<accession>A0AA36JDU0</accession>
<feature type="domain" description="CHORD" evidence="6">
    <location>
        <begin position="650"/>
        <end position="717"/>
    </location>
</feature>
<feature type="region of interest" description="Disordered" evidence="4">
    <location>
        <begin position="48"/>
        <end position="67"/>
    </location>
</feature>
<dbReference type="Pfam" id="PF04968">
    <property type="entry name" value="CHORD"/>
    <property type="match status" value="1"/>
</dbReference>
<dbReference type="AlphaFoldDB" id="A0AA36JDU0"/>
<dbReference type="Proteomes" id="UP001178507">
    <property type="component" value="Unassembled WGS sequence"/>
</dbReference>
<reference evidence="7" key="1">
    <citation type="submission" date="2023-08" db="EMBL/GenBank/DDBJ databases">
        <authorList>
            <person name="Chen Y."/>
            <person name="Shah S."/>
            <person name="Dougan E. K."/>
            <person name="Thang M."/>
            <person name="Chan C."/>
        </authorList>
    </citation>
    <scope>NUCLEOTIDE SEQUENCE</scope>
</reference>
<keyword evidence="3" id="KW-0862">Zinc</keyword>
<dbReference type="InterPro" id="IPR011989">
    <property type="entry name" value="ARM-like"/>
</dbReference>
<evidence type="ECO:0000313" key="8">
    <source>
        <dbReference type="Proteomes" id="UP001178507"/>
    </source>
</evidence>
<sequence length="794" mass="84605">MDVDTTLLAWLLLALLLVALVAGIKAALRPARSGPIASRLLREIPPEPKPQAAEAAPVEPSVPAEAEPELMRPGGRFKLSELPDPRDAEEAVWEVQSAEDAAHLLAGCQKDTVVACLFFRPFDGTSSRARRCCQHLAALQPAGVAFAEVNLAEAKDVAAWAKVTEPEARLLQPDGAVLERLRLADGSVAALEGAVLARAAALAKQAPQKLAELGMRYPDALHHELVLCMPKEGPEKMEAAARELMAQRGEGAAEAVLALCRACASGAPKPKPRQVAALARAMAAAPAVPLLDLSRRLAGLRLLGGSEPGAREALGLLLESILLGVEKEPLGAATMLALQCLANSFHQSSLGEALLPVAVEFTRTQAWHALWSGGPHTAGEDKAAKAWDAGAALLLNASVALQGASFRVSLAPLLEEALQALHRCPEHPRLNWAVGNFLAMDAADAKEDAKRALQAQPLPPLRQLAAAVFHGTLEAPETAAFPAAWRPASAAGGAENAAGAEGAANAARRRPGAIPARYRRRGGCARMKVTLKYEEASTEDLHMTLRLTLPAKYVNGTNREIVKLFVDHYNKKNGASPISVEDLHLKIVGGVHLDNEERVRESLTSGDECYLLGKNSEGPPAKPVQGYSAPVQPVESKVAKEKDKDGKMRCKNFGCQKMFDPDGPPQECQHHKSAPIFHETAKWWSCCPDNKAYDFDEFMKIPGCNQGFCTNESQAKKRFLGGTDLRADSAPVRLDANAPPDPREKLAAMRKGLVAVGVDGALFEQAAMKIATGSDLEKVCDVLKGRFSAALKGL</sequence>